<gene>
    <name evidence="8" type="ORF">METZ01_LOCUS406464</name>
</gene>
<reference evidence="8" key="1">
    <citation type="submission" date="2018-05" db="EMBL/GenBank/DDBJ databases">
        <authorList>
            <person name="Lanie J.A."/>
            <person name="Ng W.-L."/>
            <person name="Kazmierczak K.M."/>
            <person name="Andrzejewski T.M."/>
            <person name="Davidsen T.M."/>
            <person name="Wayne K.J."/>
            <person name="Tettelin H."/>
            <person name="Glass J.I."/>
            <person name="Rusch D."/>
            <person name="Podicherti R."/>
            <person name="Tsui H.-C.T."/>
            <person name="Winkler M.E."/>
        </authorList>
    </citation>
    <scope>NUCLEOTIDE SEQUENCE</scope>
</reference>
<keyword evidence="3" id="KW-0547">Nucleotide-binding</keyword>
<evidence type="ECO:0000256" key="4">
    <source>
        <dbReference type="ARBA" id="ARBA00022833"/>
    </source>
</evidence>
<protein>
    <recommendedName>
        <fullName evidence="7">3-dehydroquinate synthase N-terminal domain-containing protein</fullName>
    </recommendedName>
</protein>
<evidence type="ECO:0000259" key="7">
    <source>
        <dbReference type="Pfam" id="PF01761"/>
    </source>
</evidence>
<keyword evidence="4" id="KW-0862">Zinc</keyword>
<dbReference type="GO" id="GO:0003856">
    <property type="term" value="F:3-dehydroquinate synthase activity"/>
    <property type="evidence" value="ECO:0007669"/>
    <property type="project" value="TreeGrafter"/>
</dbReference>
<dbReference type="Pfam" id="PF01761">
    <property type="entry name" value="DHQ_synthase"/>
    <property type="match status" value="1"/>
</dbReference>
<feature type="domain" description="3-dehydroquinate synthase N-terminal" evidence="7">
    <location>
        <begin position="61"/>
        <end position="173"/>
    </location>
</feature>
<dbReference type="SUPFAM" id="SSF56796">
    <property type="entry name" value="Dehydroquinate synthase-like"/>
    <property type="match status" value="1"/>
</dbReference>
<keyword evidence="6" id="KW-0456">Lyase</keyword>
<evidence type="ECO:0000256" key="5">
    <source>
        <dbReference type="ARBA" id="ARBA00023027"/>
    </source>
</evidence>
<dbReference type="GO" id="GO:0046872">
    <property type="term" value="F:metal ion binding"/>
    <property type="evidence" value="ECO:0007669"/>
    <property type="project" value="UniProtKB-KW"/>
</dbReference>
<evidence type="ECO:0000256" key="2">
    <source>
        <dbReference type="ARBA" id="ARBA00022723"/>
    </source>
</evidence>
<organism evidence="8">
    <name type="scientific">marine metagenome</name>
    <dbReference type="NCBI Taxonomy" id="408172"/>
    <lineage>
        <taxon>unclassified sequences</taxon>
        <taxon>metagenomes</taxon>
        <taxon>ecological metagenomes</taxon>
    </lineage>
</organism>
<feature type="non-terminal residue" evidence="8">
    <location>
        <position position="217"/>
    </location>
</feature>
<accession>A0A382W4T9</accession>
<dbReference type="Gene3D" id="3.40.50.1970">
    <property type="match status" value="1"/>
</dbReference>
<comment type="cofactor">
    <cofactor evidence="1">
        <name>Zn(2+)</name>
        <dbReference type="ChEBI" id="CHEBI:29105"/>
    </cofactor>
</comment>
<evidence type="ECO:0000256" key="6">
    <source>
        <dbReference type="ARBA" id="ARBA00023239"/>
    </source>
</evidence>
<evidence type="ECO:0000313" key="8">
    <source>
        <dbReference type="EMBL" id="SVD53610.1"/>
    </source>
</evidence>
<dbReference type="Gene3D" id="1.20.1090.10">
    <property type="entry name" value="Dehydroquinate synthase-like - alpha domain"/>
    <property type="match status" value="1"/>
</dbReference>
<sequence length="217" mass="24665">MKNIIQIKTQNKNYSIVVEENSIIPFIKIEKKSKKKIFIIIDKKVKYILNKIEKDKNINIIKINGSEKIKSINYYWKIISLLLKLKIDRSSTLIAIGGGTVGDLSSFVASTILRGIRFVLVPTTLLSQVDSSIGGKNGINTPNGKNLIGTFFQPDKVIIDPKVLYSLSKRELKSGYAEILKHSLINDKVFYKWLIKCHRNILDLDKQYITKAIVKSI</sequence>
<dbReference type="GO" id="GO:0000166">
    <property type="term" value="F:nucleotide binding"/>
    <property type="evidence" value="ECO:0007669"/>
    <property type="project" value="UniProtKB-KW"/>
</dbReference>
<proteinExistence type="predicted"/>
<dbReference type="CDD" id="cd08195">
    <property type="entry name" value="DHQS"/>
    <property type="match status" value="1"/>
</dbReference>
<dbReference type="AlphaFoldDB" id="A0A382W4T9"/>
<dbReference type="EMBL" id="UINC01156918">
    <property type="protein sequence ID" value="SVD53610.1"/>
    <property type="molecule type" value="Genomic_DNA"/>
</dbReference>
<evidence type="ECO:0000256" key="1">
    <source>
        <dbReference type="ARBA" id="ARBA00001947"/>
    </source>
</evidence>
<evidence type="ECO:0000256" key="3">
    <source>
        <dbReference type="ARBA" id="ARBA00022741"/>
    </source>
</evidence>
<keyword evidence="5" id="KW-0520">NAD</keyword>
<name>A0A382W4T9_9ZZZZ</name>
<dbReference type="FunFam" id="3.40.50.1970:FF:000007">
    <property type="entry name" value="Pentafunctional AROM polypeptide"/>
    <property type="match status" value="1"/>
</dbReference>
<dbReference type="InterPro" id="IPR050071">
    <property type="entry name" value="Dehydroquinate_synthase"/>
</dbReference>
<dbReference type="PANTHER" id="PTHR43622:SF1">
    <property type="entry name" value="3-DEHYDROQUINATE SYNTHASE"/>
    <property type="match status" value="1"/>
</dbReference>
<keyword evidence="2" id="KW-0479">Metal-binding</keyword>
<dbReference type="PANTHER" id="PTHR43622">
    <property type="entry name" value="3-DEHYDROQUINATE SYNTHASE"/>
    <property type="match status" value="1"/>
</dbReference>
<dbReference type="InterPro" id="IPR030960">
    <property type="entry name" value="DHQS/DOIS_N"/>
</dbReference>